<dbReference type="Pfam" id="PF08126">
    <property type="entry name" value="Propeptide_C25"/>
    <property type="match status" value="1"/>
</dbReference>
<reference evidence="5" key="1">
    <citation type="journal article" date="2020" name="mSystems">
        <title>Genome- and Community-Level Interaction Insights into Carbon Utilization and Element Cycling Functions of Hydrothermarchaeota in Hydrothermal Sediment.</title>
        <authorList>
            <person name="Zhou Z."/>
            <person name="Liu Y."/>
            <person name="Xu W."/>
            <person name="Pan J."/>
            <person name="Luo Z.H."/>
            <person name="Li M."/>
        </authorList>
    </citation>
    <scope>NUCLEOTIDE SEQUENCE [LARGE SCALE GENOMIC DNA]</scope>
    <source>
        <strain evidence="5">SpSt-1182</strain>
    </source>
</reference>
<dbReference type="GO" id="GO:0006508">
    <property type="term" value="P:proteolysis"/>
    <property type="evidence" value="ECO:0007669"/>
    <property type="project" value="InterPro"/>
</dbReference>
<dbReference type="InterPro" id="IPR008964">
    <property type="entry name" value="Invasin/intimin_cell_adhesion"/>
</dbReference>
<evidence type="ECO:0000259" key="2">
    <source>
        <dbReference type="Pfam" id="PF01364"/>
    </source>
</evidence>
<organism evidence="5">
    <name type="scientific">candidate division WOR-3 bacterium</name>
    <dbReference type="NCBI Taxonomy" id="2052148"/>
    <lineage>
        <taxon>Bacteria</taxon>
        <taxon>Bacteria division WOR-3</taxon>
    </lineage>
</organism>
<proteinExistence type="predicted"/>
<dbReference type="EMBL" id="DSBX01000206">
    <property type="protein sequence ID" value="HDQ99724.1"/>
    <property type="molecule type" value="Genomic_DNA"/>
</dbReference>
<dbReference type="Gene3D" id="3.40.50.10390">
    <property type="entry name" value="Gingipain r, domain 1"/>
    <property type="match status" value="1"/>
</dbReference>
<feature type="domain" description="Gingipain propeptide" evidence="3">
    <location>
        <begin position="41"/>
        <end position="180"/>
    </location>
</feature>
<dbReference type="Pfam" id="PF01364">
    <property type="entry name" value="Peptidase_C25"/>
    <property type="match status" value="1"/>
</dbReference>
<evidence type="ECO:0000259" key="3">
    <source>
        <dbReference type="Pfam" id="PF08126"/>
    </source>
</evidence>
<dbReference type="AlphaFoldDB" id="A0A7V0XFD8"/>
<evidence type="ECO:0000256" key="1">
    <source>
        <dbReference type="ARBA" id="ARBA00022729"/>
    </source>
</evidence>
<dbReference type="Gene3D" id="3.40.50.1460">
    <property type="match status" value="1"/>
</dbReference>
<feature type="domain" description="FlgD/Vpr Ig-like" evidence="4">
    <location>
        <begin position="1152"/>
        <end position="1204"/>
    </location>
</feature>
<keyword evidence="1" id="KW-0732">Signal</keyword>
<dbReference type="InterPro" id="IPR038490">
    <property type="entry name" value="Gingipain_propep_sf"/>
</dbReference>
<dbReference type="Proteomes" id="UP000885672">
    <property type="component" value="Unassembled WGS sequence"/>
</dbReference>
<accession>A0A7V0XFD8</accession>
<evidence type="ECO:0000313" key="5">
    <source>
        <dbReference type="EMBL" id="HDQ99724.1"/>
    </source>
</evidence>
<dbReference type="InterPro" id="IPR029031">
    <property type="entry name" value="Gingipain_N_sf"/>
</dbReference>
<gene>
    <name evidence="5" type="ORF">ENN51_05525</name>
</gene>
<evidence type="ECO:0000259" key="4">
    <source>
        <dbReference type="Pfam" id="PF13860"/>
    </source>
</evidence>
<dbReference type="Gene3D" id="2.60.40.3800">
    <property type="match status" value="1"/>
</dbReference>
<dbReference type="InterPro" id="IPR013783">
    <property type="entry name" value="Ig-like_fold"/>
</dbReference>
<dbReference type="InterPro" id="IPR001769">
    <property type="entry name" value="Gingipain"/>
</dbReference>
<dbReference type="InterPro" id="IPR012600">
    <property type="entry name" value="Propeptide_C25"/>
</dbReference>
<name>A0A7V0XFD8_UNCW3</name>
<dbReference type="InterPro" id="IPR025965">
    <property type="entry name" value="FlgD/Vpr_Ig-like"/>
</dbReference>
<comment type="caution">
    <text evidence="5">The sequence shown here is derived from an EMBL/GenBank/DDBJ whole genome shotgun (WGS) entry which is preliminary data.</text>
</comment>
<dbReference type="SUPFAM" id="SSF49373">
    <property type="entry name" value="Invasin/intimin cell-adhesion fragments"/>
    <property type="match status" value="1"/>
</dbReference>
<dbReference type="NCBIfam" id="TIGR04183">
    <property type="entry name" value="Por_Secre_tail"/>
    <property type="match status" value="1"/>
</dbReference>
<dbReference type="Pfam" id="PF13860">
    <property type="entry name" value="FlgD_ig"/>
    <property type="match status" value="1"/>
</dbReference>
<dbReference type="GO" id="GO:0004197">
    <property type="term" value="F:cysteine-type endopeptidase activity"/>
    <property type="evidence" value="ECO:0007669"/>
    <property type="project" value="InterPro"/>
</dbReference>
<dbReference type="Gene3D" id="2.60.40.10">
    <property type="entry name" value="Immunoglobulins"/>
    <property type="match status" value="1"/>
</dbReference>
<dbReference type="InterPro" id="IPR029030">
    <property type="entry name" value="Caspase-like_dom_sf"/>
</dbReference>
<protein>
    <submittedName>
        <fullName evidence="5">T9SS type A sorting domain-containing protein</fullName>
    </submittedName>
</protein>
<dbReference type="InterPro" id="IPR026444">
    <property type="entry name" value="Secre_tail"/>
</dbReference>
<dbReference type="Gene3D" id="2.60.40.4070">
    <property type="match status" value="1"/>
</dbReference>
<feature type="domain" description="Gingipain" evidence="2">
    <location>
        <begin position="227"/>
        <end position="553"/>
    </location>
</feature>
<sequence>MMRRLSFGLLVLAMTVSLAGGAVSWQSRFDGGVLSLDIPVPAFHDADNDAGSFVALELSGAGLSDEYGAPALPVYRRLVEVPHGAVVSLTARPGEVTRYEPARVLLPVQFPVPKSGPAPEFALDEKLYAQDGWYGEIGARLVEAGVMRGHRLVLVEITPARYNPVQGVLELAQGVSVQMNWIGADWGQTRARAERYDNTVFRNRLAGVTVNHGDFGFSPPPDLPVGYLIIVPDDWEENVRPLAEWRRRRGHHVFVRNLSQVGGGAANTVRNFIKDAYDNWPVPPSFVLLVGDVDRIGHFTGQGTGSPPTDLNFALLDGDDYLPDLDLSRASLANAAQLDTFVHNVITYEQAGGTGGRDWLNRAYFIASNDAGFHQVAEATHAHVMQKLRGYGLECDSLWLYYNQGTPIAEAINAGRAWVTYSGHGSTTSWADPSPSFGIPAVRNLTNVDMIPYVQTYACVSGDYTYGECFSEAWIRNGRRGALAHIASSVNSYWTEDDTLERRVYDCMFDSSFHWIMGGYNRAKLIYFEQMGHSGMTRRYLEMYNLMGDGAIDVYAGVPRTLSVSYPPVIPMGSYPLTVRVSEGKNPVRNALVGVTARDDTTLFAAGYTDASGEVTLVIHTTVPDSVFVTVTGHNLEPHLGACLALPSSGPYVMYLNHVVDDSAGGNNDGIVNPGETINLPMWVKNWGSAPAVGVETRLRTGDQSVTLRDSVKQFGTIAAGDSAQTGAVGFGFSVSAACTNNHPMRFIVRSRDNLDSIWETPLTLFVGAPVLDYAAHEVNDPPPGGNGNGMLEPGETGNLVVVLRNLGRGHAYGATAKLRSGDSRLVVLDSLGSFSTINRDTLGSNVADPFRVEADASIPRETEVPCTLIVSVGETEWVRVFTLEIGALRTCDPIPDNDSPARYYAYDVTDTLYTEAPVFDWLDIKPLGTRLPITGDDQTVQLDLPPAFGPFYFYGRRFTRLSVCGNGFIAPGQTTRTAYNNTQIPTASASTMLALLWDDLYPPTSGGIWWYHDEASHRFIIQFDSMPTFSNRDIFDWYQLVIYDTTRAAPDGNSVFEYHYLTASSCGSATVGINDSTTVIGIQHVFDNNYHRAAAPLVPGMAIRFTTVEPRVGIAERAGDGGPAVGFRLEPSRPNPMRGAAHISFSLPYETEVRLSVYDASGRRVRELLRGAGRTGRQTVTWDGRDDAGRAAARGVYLYRLEAGGRSISRKLILTD</sequence>
<dbReference type="SUPFAM" id="SSF52129">
    <property type="entry name" value="Caspase-like"/>
    <property type="match status" value="1"/>
</dbReference>